<dbReference type="EMBL" id="JAJCIS010000009">
    <property type="protein sequence ID" value="MCB7388167.1"/>
    <property type="molecule type" value="Genomic_DNA"/>
</dbReference>
<dbReference type="PANTHER" id="PTHR46438:SF2">
    <property type="entry name" value="ALPHA_BETA-HYDROLASES SUPERFAMILY PROTEIN"/>
    <property type="match status" value="1"/>
</dbReference>
<protein>
    <submittedName>
        <fullName evidence="2">Alpha/beta fold hydrolase</fullName>
    </submittedName>
</protein>
<dbReference type="Pfam" id="PF12697">
    <property type="entry name" value="Abhydrolase_6"/>
    <property type="match status" value="1"/>
</dbReference>
<evidence type="ECO:0000259" key="1">
    <source>
        <dbReference type="Pfam" id="PF12697"/>
    </source>
</evidence>
<evidence type="ECO:0000313" key="3">
    <source>
        <dbReference type="Proteomes" id="UP001299546"/>
    </source>
</evidence>
<accession>A0ABS8DIE8</accession>
<keyword evidence="3" id="KW-1185">Reference proteome</keyword>
<sequence length="319" mass="36230">MILKKKLKACAILASLATGTIYVINRIIYYLSTIDNLLGNTEGNYYEWRFGKIFYKKQGEGEPILLIHDLNAHSSGYEWKKAASILAEHNTVYTIDLLGCGRSDKPNITYTNFLYVQMLNDFIKHIIGRKTDVIATGESASFVIMACNTGDDTIDKIAMVNPVSMYELAKVPTKRTKTLKFLINIPILGTLLYNILQSQKSLNEIFAFNYFYDSAKIDNTIVKAYYEAAHTDKIKSKYLFASIKGRFTRANISPCIGNINNSIFVISGNGNPQYEETAEQYKRFIPAIETVSIPDTKYLPQLEKPYDFAEQIKIFFDIN</sequence>
<name>A0ABS8DIE8_9FIRM</name>
<dbReference type="GO" id="GO:0016787">
    <property type="term" value="F:hydrolase activity"/>
    <property type="evidence" value="ECO:0007669"/>
    <property type="project" value="UniProtKB-KW"/>
</dbReference>
<dbReference type="PANTHER" id="PTHR46438">
    <property type="entry name" value="ALPHA/BETA-HYDROLASES SUPERFAMILY PROTEIN"/>
    <property type="match status" value="1"/>
</dbReference>
<dbReference type="InterPro" id="IPR000073">
    <property type="entry name" value="AB_hydrolase_1"/>
</dbReference>
<dbReference type="Gene3D" id="3.40.50.1820">
    <property type="entry name" value="alpha/beta hydrolase"/>
    <property type="match status" value="1"/>
</dbReference>
<organism evidence="2 3">
    <name type="scientific">Bariatricus massiliensis</name>
    <dbReference type="NCBI Taxonomy" id="1745713"/>
    <lineage>
        <taxon>Bacteria</taxon>
        <taxon>Bacillati</taxon>
        <taxon>Bacillota</taxon>
        <taxon>Clostridia</taxon>
        <taxon>Lachnospirales</taxon>
        <taxon>Lachnospiraceae</taxon>
        <taxon>Bariatricus</taxon>
    </lineage>
</organism>
<feature type="domain" description="AB hydrolase-1" evidence="1">
    <location>
        <begin position="64"/>
        <end position="310"/>
    </location>
</feature>
<proteinExistence type="predicted"/>
<evidence type="ECO:0000313" key="2">
    <source>
        <dbReference type="EMBL" id="MCB7388167.1"/>
    </source>
</evidence>
<dbReference type="InterPro" id="IPR029058">
    <property type="entry name" value="AB_hydrolase_fold"/>
</dbReference>
<dbReference type="Proteomes" id="UP001299546">
    <property type="component" value="Unassembled WGS sequence"/>
</dbReference>
<reference evidence="2 3" key="1">
    <citation type="submission" date="2021-10" db="EMBL/GenBank/DDBJ databases">
        <title>Collection of gut derived symbiotic bacterial strains cultured from healthy donors.</title>
        <authorList>
            <person name="Lin H."/>
            <person name="Littmann E."/>
            <person name="Kohout C."/>
            <person name="Pamer E.G."/>
        </authorList>
    </citation>
    <scope>NUCLEOTIDE SEQUENCE [LARGE SCALE GENOMIC DNA]</scope>
    <source>
        <strain evidence="2 3">DFI.1.165</strain>
    </source>
</reference>
<keyword evidence="2" id="KW-0378">Hydrolase</keyword>
<comment type="caution">
    <text evidence="2">The sequence shown here is derived from an EMBL/GenBank/DDBJ whole genome shotgun (WGS) entry which is preliminary data.</text>
</comment>
<dbReference type="SUPFAM" id="SSF53474">
    <property type="entry name" value="alpha/beta-Hydrolases"/>
    <property type="match status" value="1"/>
</dbReference>
<gene>
    <name evidence="2" type="ORF">LIZ65_12810</name>
</gene>